<comment type="caution">
    <text evidence="2">The sequence shown here is derived from an EMBL/GenBank/DDBJ whole genome shotgun (WGS) entry which is preliminary data.</text>
</comment>
<dbReference type="SUPFAM" id="SSF82549">
    <property type="entry name" value="DAK1/DegV-like"/>
    <property type="match status" value="1"/>
</dbReference>
<evidence type="ECO:0000313" key="2">
    <source>
        <dbReference type="EMBL" id="MDU0200291.1"/>
    </source>
</evidence>
<dbReference type="EMBL" id="JAWCUD010000001">
    <property type="protein sequence ID" value="MDU0200291.1"/>
    <property type="molecule type" value="Genomic_DNA"/>
</dbReference>
<dbReference type="InterPro" id="IPR043168">
    <property type="entry name" value="DegV_C"/>
</dbReference>
<dbReference type="Proteomes" id="UP001260980">
    <property type="component" value="Unassembled WGS sequence"/>
</dbReference>
<dbReference type="NCBIfam" id="TIGR00762">
    <property type="entry name" value="DegV"/>
    <property type="match status" value="1"/>
</dbReference>
<protein>
    <submittedName>
        <fullName evidence="2">DegV family protein</fullName>
    </submittedName>
</protein>
<dbReference type="Pfam" id="PF02645">
    <property type="entry name" value="DegV"/>
    <property type="match status" value="1"/>
</dbReference>
<proteinExistence type="predicted"/>
<dbReference type="InterPro" id="IPR003797">
    <property type="entry name" value="DegV"/>
</dbReference>
<keyword evidence="3" id="KW-1185">Reference proteome</keyword>
<name>A0ABU3R7P9_9BACL</name>
<keyword evidence="1" id="KW-0446">Lipid-binding</keyword>
<dbReference type="PROSITE" id="PS51482">
    <property type="entry name" value="DEGV"/>
    <property type="match status" value="1"/>
</dbReference>
<sequence>MSVHNMTTIKIITDSSCDLPKLIVDELGITIVPLSVHFGEECMPPHMELCDFYARMKTESVLPKTSSPSPLHFLTDYQKKAEVNQDILVICLSSALSSTYNHALMAKEMLIEEGYQGRIEVIDSKTASLGLGVLAFKAAKMAENDVPFEQIVEAIRCSVASSGTLFFLDTLENVIKGGRLDRVRGAVASVLNIKLVMKASEEGSIEVMDKIRGTQQALKRMIAKVGEAVHDYDKDVIAVAHSNCEERAREVLNQLLQKHPFRNVLFANMGTVIGTYAGEGGVLIAY</sequence>
<dbReference type="InterPro" id="IPR050270">
    <property type="entry name" value="DegV_domain_contain"/>
</dbReference>
<reference evidence="2 3" key="1">
    <citation type="submission" date="2023-10" db="EMBL/GenBank/DDBJ databases">
        <title>Paenibacillus strain PFR10 Genome sequencing and assembly.</title>
        <authorList>
            <person name="Kim I."/>
        </authorList>
    </citation>
    <scope>NUCLEOTIDE SEQUENCE [LARGE SCALE GENOMIC DNA]</scope>
    <source>
        <strain evidence="2 3">PFR10</strain>
    </source>
</reference>
<dbReference type="PANTHER" id="PTHR33434:SF2">
    <property type="entry name" value="FATTY ACID-BINDING PROTEIN TM_1468"/>
    <property type="match status" value="1"/>
</dbReference>
<accession>A0ABU3R7P9</accession>
<evidence type="ECO:0000256" key="1">
    <source>
        <dbReference type="ARBA" id="ARBA00023121"/>
    </source>
</evidence>
<organism evidence="2 3">
    <name type="scientific">Paenibacillus violae</name>
    <dbReference type="NCBI Taxonomy" id="3077234"/>
    <lineage>
        <taxon>Bacteria</taxon>
        <taxon>Bacillati</taxon>
        <taxon>Bacillota</taxon>
        <taxon>Bacilli</taxon>
        <taxon>Bacillales</taxon>
        <taxon>Paenibacillaceae</taxon>
        <taxon>Paenibacillus</taxon>
    </lineage>
</organism>
<dbReference type="Gene3D" id="3.30.1180.10">
    <property type="match status" value="1"/>
</dbReference>
<dbReference type="PANTHER" id="PTHR33434">
    <property type="entry name" value="DEGV DOMAIN-CONTAINING PROTEIN DR_1986-RELATED"/>
    <property type="match status" value="1"/>
</dbReference>
<gene>
    <name evidence="2" type="ORF">RQP52_04265</name>
</gene>
<evidence type="ECO:0000313" key="3">
    <source>
        <dbReference type="Proteomes" id="UP001260980"/>
    </source>
</evidence>
<dbReference type="Gene3D" id="3.40.50.10170">
    <property type="match status" value="1"/>
</dbReference>